<reference evidence="1" key="1">
    <citation type="submission" date="2020-11" db="EMBL/GenBank/DDBJ databases">
        <title>Sequencing the genomes of 1000 actinobacteria strains.</title>
        <authorList>
            <person name="Klenk H.-P."/>
        </authorList>
    </citation>
    <scope>NUCLEOTIDE SEQUENCE</scope>
    <source>
        <strain evidence="1">DSM 45356</strain>
    </source>
</reference>
<organism evidence="1 2">
    <name type="scientific">Longispora fulva</name>
    <dbReference type="NCBI Taxonomy" id="619741"/>
    <lineage>
        <taxon>Bacteria</taxon>
        <taxon>Bacillati</taxon>
        <taxon>Actinomycetota</taxon>
        <taxon>Actinomycetes</taxon>
        <taxon>Micromonosporales</taxon>
        <taxon>Micromonosporaceae</taxon>
        <taxon>Longispora</taxon>
    </lineage>
</organism>
<dbReference type="GO" id="GO:0016757">
    <property type="term" value="F:glycosyltransferase activity"/>
    <property type="evidence" value="ECO:0007669"/>
    <property type="project" value="TreeGrafter"/>
</dbReference>
<dbReference type="Gene3D" id="3.40.50.2000">
    <property type="entry name" value="Glycogen Phosphorylase B"/>
    <property type="match status" value="2"/>
</dbReference>
<dbReference type="AlphaFoldDB" id="A0A8J7KJI6"/>
<keyword evidence="2" id="KW-1185">Reference proteome</keyword>
<protein>
    <submittedName>
        <fullName evidence="1">Glycosyltransferase involved in cell wall biosynthesis</fullName>
    </submittedName>
</protein>
<dbReference type="CDD" id="cd03801">
    <property type="entry name" value="GT4_PimA-like"/>
    <property type="match status" value="1"/>
</dbReference>
<name>A0A8J7KJI6_9ACTN</name>
<evidence type="ECO:0000313" key="1">
    <source>
        <dbReference type="EMBL" id="MBG6140445.1"/>
    </source>
</evidence>
<dbReference type="PANTHER" id="PTHR45947:SF3">
    <property type="entry name" value="SULFOQUINOVOSYL TRANSFERASE SQD2"/>
    <property type="match status" value="1"/>
</dbReference>
<dbReference type="EMBL" id="JADOUF010000001">
    <property type="protein sequence ID" value="MBG6140445.1"/>
    <property type="molecule type" value="Genomic_DNA"/>
</dbReference>
<accession>A0A8J7KJI6</accession>
<gene>
    <name evidence="1" type="ORF">IW245_006639</name>
</gene>
<dbReference type="SUPFAM" id="SSF53756">
    <property type="entry name" value="UDP-Glycosyltransferase/glycogen phosphorylase"/>
    <property type="match status" value="1"/>
</dbReference>
<comment type="caution">
    <text evidence="1">The sequence shown here is derived from an EMBL/GenBank/DDBJ whole genome shotgun (WGS) entry which is preliminary data.</text>
</comment>
<dbReference type="RefSeq" id="WP_197006984.1">
    <property type="nucleotide sequence ID" value="NZ_BONS01000005.1"/>
</dbReference>
<sequence length="367" mass="38492">MTTVAFVLVSWHPDAPAGMERAVAASCAGLVELGHRALILTAAPVSTSMFAGAYLLRLWSLPVAFPCDDEHLRDAITANTAAIQAELVEIMRDWQVDVAVYVDALWGLGMIMPQEAPDRRVLAAHVLGHGADVRAALDRAPHTVLAPSPVVIDQAVLAGHDVCGWQVLPNALLYEPDPAAPGVRDARRVAAPTRIMARLGPEKGVTDLLAAMPAEFAGCVEVALADAAFELQPGSQDRVRELCMDLARQSPGVAVLSALPWKIVPGWLAQAAVVIVPSLAETFGLVALEAMAGGTPVVAYAIGNLPALVGDGGVLVDPADGPEGLWRAAGALLSDPVAYGAASQAGYYRSRDYRPAHIADQLLSKVR</sequence>
<dbReference type="Proteomes" id="UP000622552">
    <property type="component" value="Unassembled WGS sequence"/>
</dbReference>
<dbReference type="Pfam" id="PF13692">
    <property type="entry name" value="Glyco_trans_1_4"/>
    <property type="match status" value="1"/>
</dbReference>
<proteinExistence type="predicted"/>
<evidence type="ECO:0000313" key="2">
    <source>
        <dbReference type="Proteomes" id="UP000622552"/>
    </source>
</evidence>
<dbReference type="InterPro" id="IPR050194">
    <property type="entry name" value="Glycosyltransferase_grp1"/>
</dbReference>
<dbReference type="PANTHER" id="PTHR45947">
    <property type="entry name" value="SULFOQUINOVOSYL TRANSFERASE SQD2"/>
    <property type="match status" value="1"/>
</dbReference>